<feature type="transmembrane region" description="Helical" evidence="7">
    <location>
        <begin position="20"/>
        <end position="39"/>
    </location>
</feature>
<evidence type="ECO:0000256" key="2">
    <source>
        <dbReference type="ARBA" id="ARBA00006156"/>
    </source>
</evidence>
<name>H5UPK4_9MICO</name>
<evidence type="ECO:0000256" key="3">
    <source>
        <dbReference type="ARBA" id="ARBA00022475"/>
    </source>
</evidence>
<dbReference type="Pfam" id="PF01313">
    <property type="entry name" value="Bac_export_3"/>
    <property type="match status" value="1"/>
</dbReference>
<dbReference type="GO" id="GO:0005886">
    <property type="term" value="C:plasma membrane"/>
    <property type="evidence" value="ECO:0007669"/>
    <property type="project" value="UniProtKB-SubCell"/>
</dbReference>
<keyword evidence="6 7" id="KW-0472">Membrane</keyword>
<keyword evidence="3" id="KW-1003">Cell membrane</keyword>
<dbReference type="GO" id="GO:0009306">
    <property type="term" value="P:protein secretion"/>
    <property type="evidence" value="ECO:0007669"/>
    <property type="project" value="InterPro"/>
</dbReference>
<evidence type="ECO:0000256" key="4">
    <source>
        <dbReference type="ARBA" id="ARBA00022692"/>
    </source>
</evidence>
<evidence type="ECO:0000313" key="9">
    <source>
        <dbReference type="Proteomes" id="UP000004367"/>
    </source>
</evidence>
<evidence type="ECO:0000256" key="5">
    <source>
        <dbReference type="ARBA" id="ARBA00022989"/>
    </source>
</evidence>
<evidence type="ECO:0000256" key="1">
    <source>
        <dbReference type="ARBA" id="ARBA00004651"/>
    </source>
</evidence>
<dbReference type="InterPro" id="IPR002191">
    <property type="entry name" value="Bac_export_3"/>
</dbReference>
<protein>
    <submittedName>
        <fullName evidence="8">Flagellar biosynthetic protein FliQ</fullName>
    </submittedName>
</protein>
<evidence type="ECO:0000313" key="8">
    <source>
        <dbReference type="EMBL" id="GAB47662.1"/>
    </source>
</evidence>
<accession>H5UPK4</accession>
<keyword evidence="5 7" id="KW-1133">Transmembrane helix</keyword>
<proteinExistence type="inferred from homology"/>
<dbReference type="AlphaFoldDB" id="H5UPK4"/>
<dbReference type="STRING" id="1089455.MOPEL_023_00020"/>
<dbReference type="PANTHER" id="PTHR34040">
    <property type="entry name" value="FLAGELLAR BIOSYNTHETIC PROTEIN FLIQ"/>
    <property type="match status" value="1"/>
</dbReference>
<dbReference type="PANTHER" id="PTHR34040:SF2">
    <property type="entry name" value="FLAGELLAR BIOSYNTHETIC PROTEIN FLIQ"/>
    <property type="match status" value="1"/>
</dbReference>
<comment type="similarity">
    <text evidence="2">Belongs to the FliQ/MopD/SpaQ family.</text>
</comment>
<evidence type="ECO:0000256" key="6">
    <source>
        <dbReference type="ARBA" id="ARBA00023136"/>
    </source>
</evidence>
<keyword evidence="8" id="KW-0966">Cell projection</keyword>
<keyword evidence="8" id="KW-0969">Cilium</keyword>
<dbReference type="EMBL" id="BAFE01000022">
    <property type="protein sequence ID" value="GAB47662.1"/>
    <property type="molecule type" value="Genomic_DNA"/>
</dbReference>
<dbReference type="eggNOG" id="COG1987">
    <property type="taxonomic scope" value="Bacteria"/>
</dbReference>
<comment type="caution">
    <text evidence="8">The sequence shown here is derived from an EMBL/GenBank/DDBJ whole genome shotgun (WGS) entry which is preliminary data.</text>
</comment>
<gene>
    <name evidence="8" type="primary">fliQ</name>
    <name evidence="8" type="ORF">MOPEL_023_00020</name>
</gene>
<feature type="transmembrane region" description="Helical" evidence="7">
    <location>
        <begin position="51"/>
        <end position="70"/>
    </location>
</feature>
<dbReference type="PIRSF" id="PIRSF004669">
    <property type="entry name" value="FliQ"/>
    <property type="match status" value="1"/>
</dbReference>
<dbReference type="OrthoDB" id="9806440at2"/>
<comment type="subcellular location">
    <subcellularLocation>
        <location evidence="1">Cell membrane</location>
        <topology evidence="1">Multi-pass membrane protein</topology>
    </subcellularLocation>
</comment>
<keyword evidence="8" id="KW-0282">Flagellum</keyword>
<sequence length="92" mass="10153">MSDNDVMHLAVQAMVLGAKLAGPILLVTLVIGFIISLLQAVTQVQEATLTFVPKVLVVALILLFMGNWMMHETVVFTQNLLHDIPRMIQNGR</sequence>
<keyword evidence="4 7" id="KW-0812">Transmembrane</keyword>
<evidence type="ECO:0000256" key="7">
    <source>
        <dbReference type="SAM" id="Phobius"/>
    </source>
</evidence>
<organism evidence="8 9">
    <name type="scientific">Mobilicoccus pelagius NBRC 104925</name>
    <dbReference type="NCBI Taxonomy" id="1089455"/>
    <lineage>
        <taxon>Bacteria</taxon>
        <taxon>Bacillati</taxon>
        <taxon>Actinomycetota</taxon>
        <taxon>Actinomycetes</taxon>
        <taxon>Micrococcales</taxon>
        <taxon>Dermatophilaceae</taxon>
        <taxon>Mobilicoccus</taxon>
    </lineage>
</organism>
<reference evidence="8 9" key="1">
    <citation type="submission" date="2012-02" db="EMBL/GenBank/DDBJ databases">
        <title>Whole genome shotgun sequence of Mobilicoccus pelagius NBRC 104925.</title>
        <authorList>
            <person name="Yoshida Y."/>
            <person name="Hosoyama A."/>
            <person name="Tsuchikane K."/>
            <person name="Katsumata H."/>
            <person name="Yamazaki S."/>
            <person name="Fujita N."/>
        </authorList>
    </citation>
    <scope>NUCLEOTIDE SEQUENCE [LARGE SCALE GENOMIC DNA]</scope>
    <source>
        <strain evidence="8 9">NBRC 104925</strain>
    </source>
</reference>
<dbReference type="PRINTS" id="PR00952">
    <property type="entry name" value="TYPE3IMQPROT"/>
</dbReference>
<dbReference type="Proteomes" id="UP000004367">
    <property type="component" value="Unassembled WGS sequence"/>
</dbReference>
<dbReference type="RefSeq" id="WP_009481560.1">
    <property type="nucleotide sequence ID" value="NZ_BAFE01000022.1"/>
</dbReference>
<keyword evidence="9" id="KW-1185">Reference proteome</keyword>